<comment type="caution">
    <text evidence="3">The sequence shown here is derived from an EMBL/GenBank/DDBJ whole genome shotgun (WGS) entry which is preliminary data.</text>
</comment>
<dbReference type="SMART" id="SM00228">
    <property type="entry name" value="PDZ"/>
    <property type="match status" value="1"/>
</dbReference>
<feature type="transmembrane region" description="Helical" evidence="1">
    <location>
        <begin position="254"/>
        <end position="272"/>
    </location>
</feature>
<dbReference type="Proteomes" id="UP001501166">
    <property type="component" value="Unassembled WGS sequence"/>
</dbReference>
<feature type="transmembrane region" description="Helical" evidence="1">
    <location>
        <begin position="113"/>
        <end position="131"/>
    </location>
</feature>
<feature type="transmembrane region" description="Helical" evidence="1">
    <location>
        <begin position="226"/>
        <end position="242"/>
    </location>
</feature>
<gene>
    <name evidence="3" type="ORF">GCM10008932_10610</name>
</gene>
<dbReference type="SUPFAM" id="SSF50156">
    <property type="entry name" value="PDZ domain-like"/>
    <property type="match status" value="1"/>
</dbReference>
<feature type="domain" description="PDZ" evidence="2">
    <location>
        <begin position="302"/>
        <end position="370"/>
    </location>
</feature>
<keyword evidence="1" id="KW-0812">Transmembrane</keyword>
<feature type="transmembrane region" description="Helical" evidence="1">
    <location>
        <begin position="6"/>
        <end position="29"/>
    </location>
</feature>
<sequence>MTVLQNIGLALVLFFIQPTFLIGLLLAFVSKSRRYKYSRNQLRAVIYKDNFEIKRFFLWGLIPGLVLSLISLGVGLPVTIDWIILYHIVTLLFLGMGYRFLHPVFTFSASALALFLYGQFVSSESLFAPLLSNWNSPFIQEDAIGLEAIQIIFILSLFLLLSSVLTMHIGKLVQFIPRFLKTKRGKMVARYRMNPLWLVPLLVIIPGETFTQLFEWWPVFSIGNQTYSFLILPVLIGFRYTVQAQMPTQAKNALLKDFVALSVVGVLVFAATFWRLEAAVAGLIILFFGGVYVLYKHRLRERKWSFRFGPDQDGLRVVGVRPNSPADKMNIEIGDVLVEANQVKLNTSEDLIESLFNHRAYCKLKVKRIDNELVIVETAIYDDDPHDLGIITLEDMSVAKTD</sequence>
<protein>
    <submittedName>
        <fullName evidence="3">S1C family serine protease</fullName>
    </submittedName>
</protein>
<keyword evidence="3" id="KW-0645">Protease</keyword>
<keyword evidence="1" id="KW-1133">Transmembrane helix</keyword>
<organism evidence="3 4">
    <name type="scientific">Alkalibacterium iburiense</name>
    <dbReference type="NCBI Taxonomy" id="290589"/>
    <lineage>
        <taxon>Bacteria</taxon>
        <taxon>Bacillati</taxon>
        <taxon>Bacillota</taxon>
        <taxon>Bacilli</taxon>
        <taxon>Lactobacillales</taxon>
        <taxon>Carnobacteriaceae</taxon>
        <taxon>Alkalibacterium</taxon>
    </lineage>
</organism>
<keyword evidence="3" id="KW-0378">Hydrolase</keyword>
<feature type="transmembrane region" description="Helical" evidence="1">
    <location>
        <begin position="151"/>
        <end position="173"/>
    </location>
</feature>
<keyword evidence="4" id="KW-1185">Reference proteome</keyword>
<accession>A0ABN0XB84</accession>
<evidence type="ECO:0000259" key="2">
    <source>
        <dbReference type="SMART" id="SM00228"/>
    </source>
</evidence>
<reference evidence="3 4" key="1">
    <citation type="journal article" date="2019" name="Int. J. Syst. Evol. Microbiol.">
        <title>The Global Catalogue of Microorganisms (GCM) 10K type strain sequencing project: providing services to taxonomists for standard genome sequencing and annotation.</title>
        <authorList>
            <consortium name="The Broad Institute Genomics Platform"/>
            <consortium name="The Broad Institute Genome Sequencing Center for Infectious Disease"/>
            <person name="Wu L."/>
            <person name="Ma J."/>
        </authorList>
    </citation>
    <scope>NUCLEOTIDE SEQUENCE [LARGE SCALE GENOMIC DNA]</scope>
    <source>
        <strain evidence="3 4">JCM 12662</strain>
    </source>
</reference>
<keyword evidence="1" id="KW-0472">Membrane</keyword>
<feature type="transmembrane region" description="Helical" evidence="1">
    <location>
        <begin position="56"/>
        <end position="76"/>
    </location>
</feature>
<feature type="transmembrane region" description="Helical" evidence="1">
    <location>
        <begin position="194"/>
        <end position="214"/>
    </location>
</feature>
<dbReference type="Pfam" id="PF13180">
    <property type="entry name" value="PDZ_2"/>
    <property type="match status" value="1"/>
</dbReference>
<proteinExistence type="predicted"/>
<name>A0ABN0XB84_9LACT</name>
<evidence type="ECO:0000313" key="3">
    <source>
        <dbReference type="EMBL" id="GAA0359879.1"/>
    </source>
</evidence>
<evidence type="ECO:0000256" key="1">
    <source>
        <dbReference type="SAM" id="Phobius"/>
    </source>
</evidence>
<feature type="transmembrane region" description="Helical" evidence="1">
    <location>
        <begin position="82"/>
        <end position="101"/>
    </location>
</feature>
<dbReference type="InterPro" id="IPR001478">
    <property type="entry name" value="PDZ"/>
</dbReference>
<dbReference type="Gene3D" id="2.30.42.10">
    <property type="match status" value="1"/>
</dbReference>
<evidence type="ECO:0000313" key="4">
    <source>
        <dbReference type="Proteomes" id="UP001501166"/>
    </source>
</evidence>
<dbReference type="GO" id="GO:0008233">
    <property type="term" value="F:peptidase activity"/>
    <property type="evidence" value="ECO:0007669"/>
    <property type="project" value="UniProtKB-KW"/>
</dbReference>
<feature type="transmembrane region" description="Helical" evidence="1">
    <location>
        <begin position="278"/>
        <end position="295"/>
    </location>
</feature>
<dbReference type="GO" id="GO:0006508">
    <property type="term" value="P:proteolysis"/>
    <property type="evidence" value="ECO:0007669"/>
    <property type="project" value="UniProtKB-KW"/>
</dbReference>
<dbReference type="InterPro" id="IPR036034">
    <property type="entry name" value="PDZ_sf"/>
</dbReference>
<dbReference type="EMBL" id="BAAACW010000063">
    <property type="protein sequence ID" value="GAA0359879.1"/>
    <property type="molecule type" value="Genomic_DNA"/>
</dbReference>
<dbReference type="RefSeq" id="WP_343754578.1">
    <property type="nucleotide sequence ID" value="NZ_BAAACW010000063.1"/>
</dbReference>